<feature type="non-terminal residue" evidence="2">
    <location>
        <position position="114"/>
    </location>
</feature>
<evidence type="ECO:0000256" key="1">
    <source>
        <dbReference type="SAM" id="MobiDB-lite"/>
    </source>
</evidence>
<dbReference type="EMBL" id="KL367484">
    <property type="protein sequence ID" value="KFD71035.1"/>
    <property type="molecule type" value="Genomic_DNA"/>
</dbReference>
<proteinExistence type="predicted"/>
<reference evidence="2" key="1">
    <citation type="journal article" date="2014" name="Nat. Genet.">
        <title>Genome and transcriptome of the porcine whipworm Trichuris suis.</title>
        <authorList>
            <person name="Jex A.R."/>
            <person name="Nejsum P."/>
            <person name="Schwarz E.M."/>
            <person name="Hu L."/>
            <person name="Young N.D."/>
            <person name="Hall R.S."/>
            <person name="Korhonen P.K."/>
            <person name="Liao S."/>
            <person name="Thamsborg S."/>
            <person name="Xia J."/>
            <person name="Xu P."/>
            <person name="Wang S."/>
            <person name="Scheerlinck J.P."/>
            <person name="Hofmann A."/>
            <person name="Sternberg P.W."/>
            <person name="Wang J."/>
            <person name="Gasser R.B."/>
        </authorList>
    </citation>
    <scope>NUCLEOTIDE SEQUENCE [LARGE SCALE GENOMIC DNA]</scope>
    <source>
        <strain evidence="2">DCEP-RM93F</strain>
    </source>
</reference>
<sequence>MSAYRAQLGSRERRCRTVGLPRAKRQRSPPGAAESPVGRYVQKVVVVESASQEADTTTCACQHVYNHLKKAFRNNKKKPVVFFRFILHPTKLIDCCFFHFDEPVAVVQVDRHST</sequence>
<dbReference type="Proteomes" id="UP000030758">
    <property type="component" value="Unassembled WGS sequence"/>
</dbReference>
<accession>A0A085NNI9</accession>
<dbReference type="AlphaFoldDB" id="A0A085NNI9"/>
<name>A0A085NNI9_9BILA</name>
<evidence type="ECO:0000313" key="2">
    <source>
        <dbReference type="EMBL" id="KFD71035.1"/>
    </source>
</evidence>
<feature type="region of interest" description="Disordered" evidence="1">
    <location>
        <begin position="1"/>
        <end position="36"/>
    </location>
</feature>
<gene>
    <name evidence="2" type="ORF">M514_16786</name>
</gene>
<protein>
    <submittedName>
        <fullName evidence="2">Uncharacterized protein</fullName>
    </submittedName>
</protein>
<organism evidence="2">
    <name type="scientific">Trichuris suis</name>
    <name type="common">pig whipworm</name>
    <dbReference type="NCBI Taxonomy" id="68888"/>
    <lineage>
        <taxon>Eukaryota</taxon>
        <taxon>Metazoa</taxon>
        <taxon>Ecdysozoa</taxon>
        <taxon>Nematoda</taxon>
        <taxon>Enoplea</taxon>
        <taxon>Dorylaimia</taxon>
        <taxon>Trichinellida</taxon>
        <taxon>Trichuridae</taxon>
        <taxon>Trichuris</taxon>
    </lineage>
</organism>